<keyword evidence="1" id="KW-0732">Signal</keyword>
<proteinExistence type="predicted"/>
<evidence type="ECO:0000313" key="3">
    <source>
        <dbReference type="EMBL" id="KVK88962.1"/>
    </source>
</evidence>
<dbReference type="InterPro" id="IPR012332">
    <property type="entry name" value="Autotransporter_pectin_lyase_C"/>
</dbReference>
<protein>
    <submittedName>
        <fullName evidence="3">Uncharacterized protein</fullName>
    </submittedName>
</protein>
<gene>
    <name evidence="3" type="ORF">WS90_37265</name>
</gene>
<dbReference type="NCBIfam" id="TIGR02601">
    <property type="entry name" value="autotrns_rpt"/>
    <property type="match status" value="1"/>
</dbReference>
<evidence type="ECO:0000313" key="4">
    <source>
        <dbReference type="Proteomes" id="UP000069001"/>
    </source>
</evidence>
<comment type="caution">
    <text evidence="3">The sequence shown here is derived from an EMBL/GenBank/DDBJ whole genome shotgun (WGS) entry which is preliminary data.</text>
</comment>
<feature type="compositionally biased region" description="Low complexity" evidence="2">
    <location>
        <begin position="1"/>
        <end position="19"/>
    </location>
</feature>
<dbReference type="AlphaFoldDB" id="A0A103ZZF1"/>
<sequence>MLLAANNTSTGGTTSSAGTLQLGNGGTRGNIVRDVTNNGALAVDCSDISASGGTISGSGAVNQIGTGTTVLTVNNTYAGCTTIAAGTLQLGNGGTSGSITGNVVNDGTLTLDRSDTAIFGGQISGTCTVTQIGTGTTVLTGNNSYADGTTGFAGTLQQGNGGTSGLITGNGDACVARRYRLRYLYRAFHQDALPSGIFNESMLFFRCSLSSAGNSQPDSSVSLTVSSLRDRADAPFLQGFSRSIDNRVGVI</sequence>
<dbReference type="SUPFAM" id="SSF51126">
    <property type="entry name" value="Pectin lyase-like"/>
    <property type="match status" value="1"/>
</dbReference>
<feature type="region of interest" description="Disordered" evidence="2">
    <location>
        <begin position="1"/>
        <end position="23"/>
    </location>
</feature>
<evidence type="ECO:0000256" key="1">
    <source>
        <dbReference type="ARBA" id="ARBA00022729"/>
    </source>
</evidence>
<evidence type="ECO:0000256" key="2">
    <source>
        <dbReference type="SAM" id="MobiDB-lite"/>
    </source>
</evidence>
<dbReference type="Gene3D" id="2.160.20.20">
    <property type="match status" value="1"/>
</dbReference>
<dbReference type="InterPro" id="IPR011050">
    <property type="entry name" value="Pectin_lyase_fold/virulence"/>
</dbReference>
<organism evidence="3 4">
    <name type="scientific">Burkholderia cepacia</name>
    <name type="common">Pseudomonas cepacia</name>
    <dbReference type="NCBI Taxonomy" id="292"/>
    <lineage>
        <taxon>Bacteria</taxon>
        <taxon>Pseudomonadati</taxon>
        <taxon>Pseudomonadota</taxon>
        <taxon>Betaproteobacteria</taxon>
        <taxon>Burkholderiales</taxon>
        <taxon>Burkholderiaceae</taxon>
        <taxon>Burkholderia</taxon>
        <taxon>Burkholderia cepacia complex</taxon>
    </lineage>
</organism>
<dbReference type="InterPro" id="IPR013425">
    <property type="entry name" value="Autotrns_rpt"/>
</dbReference>
<name>A0A103ZZF1_BURCE</name>
<accession>A0A103ZZF1</accession>
<reference evidence="3 4" key="1">
    <citation type="submission" date="2015-11" db="EMBL/GenBank/DDBJ databases">
        <title>Expanding the genomic diversity of Burkholderia species for the development of highly accurate diagnostics.</title>
        <authorList>
            <person name="Sahl J."/>
            <person name="Keim P."/>
            <person name="Wagner D."/>
        </authorList>
    </citation>
    <scope>NUCLEOTIDE SEQUENCE [LARGE SCALE GENOMIC DNA]</scope>
    <source>
        <strain evidence="3 4">MSMB1302</strain>
    </source>
</reference>
<dbReference type="EMBL" id="LOYH01000008">
    <property type="protein sequence ID" value="KVK88962.1"/>
    <property type="molecule type" value="Genomic_DNA"/>
</dbReference>
<dbReference type="Proteomes" id="UP000069001">
    <property type="component" value="Unassembled WGS sequence"/>
</dbReference>
<dbReference type="Pfam" id="PF12951">
    <property type="entry name" value="PATR"/>
    <property type="match status" value="3"/>
</dbReference>